<name>A0A6N6JL89_9RHOB</name>
<evidence type="ECO:0000256" key="1">
    <source>
        <dbReference type="SAM" id="SignalP"/>
    </source>
</evidence>
<dbReference type="AlphaFoldDB" id="A0A6N6JL89"/>
<evidence type="ECO:0000259" key="2">
    <source>
        <dbReference type="Pfam" id="PF07883"/>
    </source>
</evidence>
<comment type="caution">
    <text evidence="3">The sequence shown here is derived from an EMBL/GenBank/DDBJ whole genome shotgun (WGS) entry which is preliminary data.</text>
</comment>
<dbReference type="PANTHER" id="PTHR36440">
    <property type="entry name" value="PUTATIVE (AFU_ORTHOLOGUE AFUA_8G07350)-RELATED"/>
    <property type="match status" value="1"/>
</dbReference>
<keyword evidence="4" id="KW-1185">Reference proteome</keyword>
<dbReference type="SUPFAM" id="SSF51182">
    <property type="entry name" value="RmlC-like cupins"/>
    <property type="match status" value="1"/>
</dbReference>
<keyword evidence="1" id="KW-0732">Signal</keyword>
<dbReference type="InterPro" id="IPR053146">
    <property type="entry name" value="QDO-like"/>
</dbReference>
<gene>
    <name evidence="3" type="ORF">KIN_41470</name>
</gene>
<dbReference type="Pfam" id="PF07883">
    <property type="entry name" value="Cupin_2"/>
    <property type="match status" value="1"/>
</dbReference>
<dbReference type="InterPro" id="IPR011051">
    <property type="entry name" value="RmlC_Cupin_sf"/>
</dbReference>
<protein>
    <recommendedName>
        <fullName evidence="2">Cupin type-2 domain-containing protein</fullName>
    </recommendedName>
</protein>
<sequence>MNMFKPIILSALIALALLISPGHAHDFGQHETDAATDGPRTATVVHADDPRKKIGGGQDQFDLLVSGAETDGQYFLMEAVITPGGRAPEHVQTREEEGFYILSGTLNFYADGQQVIARAGTFINIPKGVPHYFENVSGEDAKMLILLSPSGLEHWFEAAGEDPANARALGEAEYGLEFIQDFPAQD</sequence>
<feature type="chain" id="PRO_5026891958" description="Cupin type-2 domain-containing protein" evidence="1">
    <location>
        <begin position="25"/>
        <end position="186"/>
    </location>
</feature>
<dbReference type="InterPro" id="IPR013096">
    <property type="entry name" value="Cupin_2"/>
</dbReference>
<accession>A0A6N6JL89</accession>
<reference evidence="3 4" key="1">
    <citation type="submission" date="2019-12" db="EMBL/GenBank/DDBJ databases">
        <title>Litoreibacter badius sp. nov., a novel bacteriochlorophyll a-containing bacterium in the genus Litoreibacter.</title>
        <authorList>
            <person name="Kanamuro M."/>
            <person name="Takabe Y."/>
            <person name="Mori K."/>
            <person name="Takaichi S."/>
            <person name="Hanada S."/>
        </authorList>
    </citation>
    <scope>NUCLEOTIDE SEQUENCE [LARGE SCALE GENOMIC DNA]</scope>
    <source>
        <strain evidence="3 4">K6</strain>
    </source>
</reference>
<feature type="domain" description="Cupin type-2" evidence="2">
    <location>
        <begin position="79"/>
        <end position="145"/>
    </location>
</feature>
<dbReference type="EMBL" id="BLJE01000007">
    <property type="protein sequence ID" value="GFE67073.1"/>
    <property type="molecule type" value="Genomic_DNA"/>
</dbReference>
<dbReference type="OrthoDB" id="9798709at2"/>
<organism evidence="3 4">
    <name type="scientific">Litoreibacter roseus</name>
    <dbReference type="NCBI Taxonomy" id="2601869"/>
    <lineage>
        <taxon>Bacteria</taxon>
        <taxon>Pseudomonadati</taxon>
        <taxon>Pseudomonadota</taxon>
        <taxon>Alphaproteobacteria</taxon>
        <taxon>Rhodobacterales</taxon>
        <taxon>Roseobacteraceae</taxon>
        <taxon>Litoreibacter</taxon>
    </lineage>
</organism>
<evidence type="ECO:0000313" key="4">
    <source>
        <dbReference type="Proteomes" id="UP000436822"/>
    </source>
</evidence>
<dbReference type="Gene3D" id="2.60.120.10">
    <property type="entry name" value="Jelly Rolls"/>
    <property type="match status" value="1"/>
</dbReference>
<proteinExistence type="predicted"/>
<evidence type="ECO:0000313" key="3">
    <source>
        <dbReference type="EMBL" id="GFE67073.1"/>
    </source>
</evidence>
<dbReference type="Proteomes" id="UP000436822">
    <property type="component" value="Unassembled WGS sequence"/>
</dbReference>
<dbReference type="InterPro" id="IPR014710">
    <property type="entry name" value="RmlC-like_jellyroll"/>
</dbReference>
<feature type="signal peptide" evidence="1">
    <location>
        <begin position="1"/>
        <end position="24"/>
    </location>
</feature>
<dbReference type="RefSeq" id="WP_159810708.1">
    <property type="nucleotide sequence ID" value="NZ_BLJE01000007.1"/>
</dbReference>
<dbReference type="PANTHER" id="PTHR36440:SF1">
    <property type="entry name" value="PUTATIVE (AFU_ORTHOLOGUE AFUA_8G07350)-RELATED"/>
    <property type="match status" value="1"/>
</dbReference>